<reference evidence="2 3" key="1">
    <citation type="submission" date="2019-03" db="EMBL/GenBank/DDBJ databases">
        <title>First draft genome of Liparis tanakae, snailfish: a comprehensive survey of snailfish specific genes.</title>
        <authorList>
            <person name="Kim W."/>
            <person name="Song I."/>
            <person name="Jeong J.-H."/>
            <person name="Kim D."/>
            <person name="Kim S."/>
            <person name="Ryu S."/>
            <person name="Song J.Y."/>
            <person name="Lee S.K."/>
        </authorList>
    </citation>
    <scope>NUCLEOTIDE SEQUENCE [LARGE SCALE GENOMIC DNA]</scope>
    <source>
        <tissue evidence="2">Muscle</tissue>
    </source>
</reference>
<sequence>MPLGPGVPGGPSIPGWPRLPSGPFTPATPGTPTFTRKKSQRRKAVKLRSLDQNPETPASQMDQWGLVFQQLPGKKRQQYKNGGDSSRNDTHRFTDRSDGPQLALLSALTLRHPRNALATVHTRQALVMTRTEMS</sequence>
<accession>A0A4Z2HAV6</accession>
<dbReference type="Proteomes" id="UP000314294">
    <property type="component" value="Unassembled WGS sequence"/>
</dbReference>
<gene>
    <name evidence="2" type="ORF">EYF80_026829</name>
</gene>
<feature type="compositionally biased region" description="Basic and acidic residues" evidence="1">
    <location>
        <begin position="86"/>
        <end position="98"/>
    </location>
</feature>
<keyword evidence="3" id="KW-1185">Reference proteome</keyword>
<comment type="caution">
    <text evidence="2">The sequence shown here is derived from an EMBL/GenBank/DDBJ whole genome shotgun (WGS) entry which is preliminary data.</text>
</comment>
<dbReference type="EMBL" id="SRLO01000283">
    <property type="protein sequence ID" value="TNN62949.1"/>
    <property type="molecule type" value="Genomic_DNA"/>
</dbReference>
<evidence type="ECO:0000313" key="3">
    <source>
        <dbReference type="Proteomes" id="UP000314294"/>
    </source>
</evidence>
<feature type="region of interest" description="Disordered" evidence="1">
    <location>
        <begin position="1"/>
        <end position="99"/>
    </location>
</feature>
<feature type="compositionally biased region" description="Low complexity" evidence="1">
    <location>
        <begin position="13"/>
        <end position="34"/>
    </location>
</feature>
<evidence type="ECO:0000256" key="1">
    <source>
        <dbReference type="SAM" id="MobiDB-lite"/>
    </source>
</evidence>
<feature type="compositionally biased region" description="Polar residues" evidence="1">
    <location>
        <begin position="50"/>
        <end position="62"/>
    </location>
</feature>
<organism evidence="2 3">
    <name type="scientific">Liparis tanakae</name>
    <name type="common">Tanaka's snailfish</name>
    <dbReference type="NCBI Taxonomy" id="230148"/>
    <lineage>
        <taxon>Eukaryota</taxon>
        <taxon>Metazoa</taxon>
        <taxon>Chordata</taxon>
        <taxon>Craniata</taxon>
        <taxon>Vertebrata</taxon>
        <taxon>Euteleostomi</taxon>
        <taxon>Actinopterygii</taxon>
        <taxon>Neopterygii</taxon>
        <taxon>Teleostei</taxon>
        <taxon>Neoteleostei</taxon>
        <taxon>Acanthomorphata</taxon>
        <taxon>Eupercaria</taxon>
        <taxon>Perciformes</taxon>
        <taxon>Cottioidei</taxon>
        <taxon>Cottales</taxon>
        <taxon>Liparidae</taxon>
        <taxon>Liparis</taxon>
    </lineage>
</organism>
<proteinExistence type="predicted"/>
<protein>
    <submittedName>
        <fullName evidence="2">Uncharacterized protein</fullName>
    </submittedName>
</protein>
<evidence type="ECO:0000313" key="2">
    <source>
        <dbReference type="EMBL" id="TNN62949.1"/>
    </source>
</evidence>
<name>A0A4Z2HAV6_9TELE</name>
<dbReference type="AlphaFoldDB" id="A0A4Z2HAV6"/>
<feature type="compositionally biased region" description="Basic residues" evidence="1">
    <location>
        <begin position="35"/>
        <end position="46"/>
    </location>
</feature>